<sequence length="149" mass="16839">MAAPNLNPKLENAYSLATHMESKDTSSLTLPPIRFSFPVMWYSTNTSFLSNKRKPICLLSPLTTSIKHLLFTQILVKSLPGRSCPFPYLYRQQSHYQPHQQHSLANPISVNQNSNRLGISQGFSLQCIVSIDVELQVGSHWISISHRFA</sequence>
<organism evidence="1 2">
    <name type="scientific">Pistacia atlantica</name>
    <dbReference type="NCBI Taxonomy" id="434234"/>
    <lineage>
        <taxon>Eukaryota</taxon>
        <taxon>Viridiplantae</taxon>
        <taxon>Streptophyta</taxon>
        <taxon>Embryophyta</taxon>
        <taxon>Tracheophyta</taxon>
        <taxon>Spermatophyta</taxon>
        <taxon>Magnoliopsida</taxon>
        <taxon>eudicotyledons</taxon>
        <taxon>Gunneridae</taxon>
        <taxon>Pentapetalae</taxon>
        <taxon>rosids</taxon>
        <taxon>malvids</taxon>
        <taxon>Sapindales</taxon>
        <taxon>Anacardiaceae</taxon>
        <taxon>Pistacia</taxon>
    </lineage>
</organism>
<name>A0ACC1BUG7_9ROSI</name>
<evidence type="ECO:0000313" key="1">
    <source>
        <dbReference type="EMBL" id="KAJ0102582.1"/>
    </source>
</evidence>
<comment type="caution">
    <text evidence="1">The sequence shown here is derived from an EMBL/GenBank/DDBJ whole genome shotgun (WGS) entry which is preliminary data.</text>
</comment>
<dbReference type="Proteomes" id="UP001164250">
    <property type="component" value="Chromosome 3"/>
</dbReference>
<dbReference type="EMBL" id="CM047899">
    <property type="protein sequence ID" value="KAJ0102582.1"/>
    <property type="molecule type" value="Genomic_DNA"/>
</dbReference>
<protein>
    <submittedName>
        <fullName evidence="1">Uncharacterized protein</fullName>
    </submittedName>
</protein>
<reference evidence="2" key="1">
    <citation type="journal article" date="2023" name="G3 (Bethesda)">
        <title>Genome assembly and association tests identify interacting loci associated with vigor, precocity, and sex in interspecific pistachio rootstocks.</title>
        <authorList>
            <person name="Palmer W."/>
            <person name="Jacygrad E."/>
            <person name="Sagayaradj S."/>
            <person name="Cavanaugh K."/>
            <person name="Han R."/>
            <person name="Bertier L."/>
            <person name="Beede B."/>
            <person name="Kafkas S."/>
            <person name="Golino D."/>
            <person name="Preece J."/>
            <person name="Michelmore R."/>
        </authorList>
    </citation>
    <scope>NUCLEOTIDE SEQUENCE [LARGE SCALE GENOMIC DNA]</scope>
</reference>
<evidence type="ECO:0000313" key="2">
    <source>
        <dbReference type="Proteomes" id="UP001164250"/>
    </source>
</evidence>
<accession>A0ACC1BUG7</accession>
<keyword evidence="2" id="KW-1185">Reference proteome</keyword>
<gene>
    <name evidence="1" type="ORF">Patl1_04669</name>
</gene>
<proteinExistence type="predicted"/>